<evidence type="ECO:0000313" key="2">
    <source>
        <dbReference type="WBParaSite" id="PS1159_v2.g6012.t1"/>
    </source>
</evidence>
<reference evidence="2" key="1">
    <citation type="submission" date="2022-11" db="UniProtKB">
        <authorList>
            <consortium name="WormBaseParasite"/>
        </authorList>
    </citation>
    <scope>IDENTIFICATION</scope>
</reference>
<protein>
    <submittedName>
        <fullName evidence="2">Ribose-phosphate pyrophosphokinase N-terminal domain-containing protein</fullName>
    </submittedName>
</protein>
<sequence>MESKFVVIAGNSHPKFVQSVVSALNVPLGRINAYKQSNNEISVNVEESVRGRDVYVIQSVN</sequence>
<accession>A0AC35GJQ1</accession>
<dbReference type="Proteomes" id="UP000887580">
    <property type="component" value="Unplaced"/>
</dbReference>
<proteinExistence type="predicted"/>
<organism evidence="1 2">
    <name type="scientific">Panagrolaimus sp. PS1159</name>
    <dbReference type="NCBI Taxonomy" id="55785"/>
    <lineage>
        <taxon>Eukaryota</taxon>
        <taxon>Metazoa</taxon>
        <taxon>Ecdysozoa</taxon>
        <taxon>Nematoda</taxon>
        <taxon>Chromadorea</taxon>
        <taxon>Rhabditida</taxon>
        <taxon>Tylenchina</taxon>
        <taxon>Panagrolaimomorpha</taxon>
        <taxon>Panagrolaimoidea</taxon>
        <taxon>Panagrolaimidae</taxon>
        <taxon>Panagrolaimus</taxon>
    </lineage>
</organism>
<evidence type="ECO:0000313" key="1">
    <source>
        <dbReference type="Proteomes" id="UP000887580"/>
    </source>
</evidence>
<dbReference type="WBParaSite" id="PS1159_v2.g6012.t1">
    <property type="protein sequence ID" value="PS1159_v2.g6012.t1"/>
    <property type="gene ID" value="PS1159_v2.g6012"/>
</dbReference>
<name>A0AC35GJQ1_9BILA</name>